<gene>
    <name evidence="2" type="ORF">OMP38_10600</name>
</gene>
<sequence length="101" mass="11625">MFYLCFIEFGRGEQGFSCKENVYEVKHKLYELEEMCREKKCFRASKSAIINIAKIARISPSFAYKREQHATSTDYSFYIVGSDSDCSRIGHGNCGEPRGRC</sequence>
<dbReference type="InterPro" id="IPR007492">
    <property type="entry name" value="LytTR_DNA-bd_dom"/>
</dbReference>
<keyword evidence="2" id="KW-0238">DNA-binding</keyword>
<name>A0A9X4QME9_9BACL</name>
<keyword evidence="3" id="KW-1185">Reference proteome</keyword>
<feature type="domain" description="HTH LytTR-type" evidence="1">
    <location>
        <begin position="17"/>
        <end position="67"/>
    </location>
</feature>
<comment type="caution">
    <text evidence="2">The sequence shown here is derived from an EMBL/GenBank/DDBJ whole genome shotgun (WGS) entry which is preliminary data.</text>
</comment>
<proteinExistence type="predicted"/>
<dbReference type="Gene3D" id="2.40.50.1020">
    <property type="entry name" value="LytTr DNA-binding domain"/>
    <property type="match status" value="1"/>
</dbReference>
<reference evidence="2 3" key="1">
    <citation type="submission" date="2022-10" db="EMBL/GenBank/DDBJ databases">
        <title>Comparative genomic analysis of Cohnella hashimotonis sp. nov., isolated from the International Space Station.</title>
        <authorList>
            <person name="Simpson A."/>
            <person name="Venkateswaran K."/>
        </authorList>
    </citation>
    <scope>NUCLEOTIDE SEQUENCE [LARGE SCALE GENOMIC DNA]</scope>
    <source>
        <strain evidence="2 3">DSM 18997</strain>
    </source>
</reference>
<evidence type="ECO:0000313" key="3">
    <source>
        <dbReference type="Proteomes" id="UP001153387"/>
    </source>
</evidence>
<organism evidence="2 3">
    <name type="scientific">Cohnella ginsengisoli</name>
    <dbReference type="NCBI Taxonomy" id="425004"/>
    <lineage>
        <taxon>Bacteria</taxon>
        <taxon>Bacillati</taxon>
        <taxon>Bacillota</taxon>
        <taxon>Bacilli</taxon>
        <taxon>Bacillales</taxon>
        <taxon>Paenibacillaceae</taxon>
        <taxon>Cohnella</taxon>
    </lineage>
</organism>
<dbReference type="RefSeq" id="WP_277565034.1">
    <property type="nucleotide sequence ID" value="NZ_JAPDHZ010000002.1"/>
</dbReference>
<evidence type="ECO:0000313" key="2">
    <source>
        <dbReference type="EMBL" id="MDG0791271.1"/>
    </source>
</evidence>
<dbReference type="Proteomes" id="UP001153387">
    <property type="component" value="Unassembled WGS sequence"/>
</dbReference>
<dbReference type="AlphaFoldDB" id="A0A9X4QME9"/>
<dbReference type="Pfam" id="PF04397">
    <property type="entry name" value="LytTR"/>
    <property type="match status" value="1"/>
</dbReference>
<dbReference type="EMBL" id="JAPDHZ010000002">
    <property type="protein sequence ID" value="MDG0791271.1"/>
    <property type="molecule type" value="Genomic_DNA"/>
</dbReference>
<dbReference type="GO" id="GO:0003677">
    <property type="term" value="F:DNA binding"/>
    <property type="evidence" value="ECO:0007669"/>
    <property type="project" value="UniProtKB-KW"/>
</dbReference>
<protein>
    <submittedName>
        <fullName evidence="2">LytTR family transcriptional regulator DNA-binding domain-containing protein</fullName>
    </submittedName>
</protein>
<accession>A0A9X4QME9</accession>
<evidence type="ECO:0000259" key="1">
    <source>
        <dbReference type="Pfam" id="PF04397"/>
    </source>
</evidence>